<accession>A0A6J6M4T9</accession>
<name>A0A6J6M4T9_9ZZZZ</name>
<gene>
    <name evidence="1" type="ORF">UFOPK1572_01009</name>
    <name evidence="2" type="ORF">UFOPK2169_01817</name>
</gene>
<evidence type="ECO:0000313" key="1">
    <source>
        <dbReference type="EMBL" id="CAB4563947.1"/>
    </source>
</evidence>
<protein>
    <submittedName>
        <fullName evidence="2">Unannotated protein</fullName>
    </submittedName>
</protein>
<organism evidence="2">
    <name type="scientific">freshwater metagenome</name>
    <dbReference type="NCBI Taxonomy" id="449393"/>
    <lineage>
        <taxon>unclassified sequences</taxon>
        <taxon>metagenomes</taxon>
        <taxon>ecological metagenomes</taxon>
    </lineage>
</organism>
<dbReference type="EMBL" id="CAEZWE010000126">
    <property type="protein sequence ID" value="CAB4668279.1"/>
    <property type="molecule type" value="Genomic_DNA"/>
</dbReference>
<dbReference type="EMBL" id="CAEZTC010000126">
    <property type="protein sequence ID" value="CAB4563947.1"/>
    <property type="molecule type" value="Genomic_DNA"/>
</dbReference>
<proteinExistence type="predicted"/>
<dbReference type="AlphaFoldDB" id="A0A6J6M4T9"/>
<reference evidence="2" key="1">
    <citation type="submission" date="2020-05" db="EMBL/GenBank/DDBJ databases">
        <authorList>
            <person name="Chiriac C."/>
            <person name="Salcher M."/>
            <person name="Ghai R."/>
            <person name="Kavagutti S V."/>
        </authorList>
    </citation>
    <scope>NUCLEOTIDE SEQUENCE</scope>
</reference>
<evidence type="ECO:0000313" key="2">
    <source>
        <dbReference type="EMBL" id="CAB4668279.1"/>
    </source>
</evidence>
<sequence length="159" mass="17252">MKRPLDKQKLLMSAGISLGLVLVILGGLSATTGRDAQNIPEVIEKISPGPGEQVLQQAQILVDFVEGYEASLTVNGIEIETTRLDELSSEGNTLSPGSQLNIPPTAIYDPGNFTISFQPQEGAPIERFSQGLHNVVVRYWKAVDGPTKARTFAWEFEAN</sequence>